<dbReference type="KEGG" id="stcm:SCMC78_54180"/>
<reference evidence="2" key="1">
    <citation type="submission" date="2024-07" db="EMBL/GenBank/DDBJ databases">
        <title>Complete genome sequences of cellulolytic bacteria, Kitasatospora sp. CMC57 and Streptomyces sp. CMC78, isolated from Japanese agricultural soil.</title>
        <authorList>
            <person name="Hashimoto T."/>
            <person name="Ito M."/>
            <person name="Iwamoto M."/>
            <person name="Fukahori D."/>
            <person name="Shoda T."/>
            <person name="Sakoda M."/>
            <person name="Morohoshi T."/>
            <person name="Mitsuboshi M."/>
            <person name="Nishizawa T."/>
        </authorList>
    </citation>
    <scope>NUCLEOTIDE SEQUENCE</scope>
    <source>
        <strain evidence="2">CMC78</strain>
    </source>
</reference>
<gene>
    <name evidence="2" type="ORF">SCMC78_54180</name>
</gene>
<feature type="signal peptide" evidence="1">
    <location>
        <begin position="1"/>
        <end position="29"/>
    </location>
</feature>
<proteinExistence type="predicted"/>
<sequence length="166" mass="17546">MRARSFLSAALAAAAVTGIVLVGAPFAGAEPGAPVAAADELPPVAVEDFAYPEADKIFAEQGILLKRGDGHILLADCASATGLVEVFSREKGRFCFRVTGNSGFLSLELPQVYGVKGNDYKLRVDMEAVGGEEASFDVPKNTWTPVGETADPENRDHTLLEIHATK</sequence>
<evidence type="ECO:0000256" key="1">
    <source>
        <dbReference type="SAM" id="SignalP"/>
    </source>
</evidence>
<evidence type="ECO:0000313" key="2">
    <source>
        <dbReference type="EMBL" id="BFP55611.1"/>
    </source>
</evidence>
<protein>
    <recommendedName>
        <fullName evidence="3">Secreted protein</fullName>
    </recommendedName>
</protein>
<accession>A0AB33KK81</accession>
<dbReference type="AlphaFoldDB" id="A0AB33KK81"/>
<organism evidence="2">
    <name type="scientific">Streptomyces sp. CMC78</name>
    <dbReference type="NCBI Taxonomy" id="3231512"/>
    <lineage>
        <taxon>Bacteria</taxon>
        <taxon>Bacillati</taxon>
        <taxon>Actinomycetota</taxon>
        <taxon>Actinomycetes</taxon>
        <taxon>Kitasatosporales</taxon>
        <taxon>Streptomycetaceae</taxon>
        <taxon>Streptomyces</taxon>
    </lineage>
</organism>
<evidence type="ECO:0008006" key="3">
    <source>
        <dbReference type="Google" id="ProtNLM"/>
    </source>
</evidence>
<feature type="chain" id="PRO_5044225117" description="Secreted protein" evidence="1">
    <location>
        <begin position="30"/>
        <end position="166"/>
    </location>
</feature>
<dbReference type="RefSeq" id="WP_319597296.1">
    <property type="nucleotide sequence ID" value="NZ_AP035884.1"/>
</dbReference>
<name>A0AB33KK81_9ACTN</name>
<dbReference type="EMBL" id="AP035884">
    <property type="protein sequence ID" value="BFP55611.1"/>
    <property type="molecule type" value="Genomic_DNA"/>
</dbReference>
<keyword evidence="1" id="KW-0732">Signal</keyword>